<feature type="region of interest" description="Disordered" evidence="1">
    <location>
        <begin position="32"/>
        <end position="59"/>
    </location>
</feature>
<dbReference type="InParanoid" id="A0A2K2DGQ2"/>
<keyword evidence="4" id="KW-1185">Reference proteome</keyword>
<reference evidence="3" key="3">
    <citation type="submission" date="2018-08" db="UniProtKB">
        <authorList>
            <consortium name="EnsemblPlants"/>
        </authorList>
    </citation>
    <scope>IDENTIFICATION</scope>
    <source>
        <strain evidence="3">cv. Bd21</strain>
    </source>
</reference>
<reference evidence="2 3" key="1">
    <citation type="journal article" date="2010" name="Nature">
        <title>Genome sequencing and analysis of the model grass Brachypodium distachyon.</title>
        <authorList>
            <consortium name="International Brachypodium Initiative"/>
        </authorList>
    </citation>
    <scope>NUCLEOTIDE SEQUENCE [LARGE SCALE GENOMIC DNA]</scope>
    <source>
        <strain evidence="2 3">Bd21</strain>
    </source>
</reference>
<evidence type="ECO:0000313" key="4">
    <source>
        <dbReference type="Proteomes" id="UP000008810"/>
    </source>
</evidence>
<accession>A0A2K2DGQ2</accession>
<reference evidence="2" key="2">
    <citation type="submission" date="2017-06" db="EMBL/GenBank/DDBJ databases">
        <title>WGS assembly of Brachypodium distachyon.</title>
        <authorList>
            <consortium name="The International Brachypodium Initiative"/>
            <person name="Lucas S."/>
            <person name="Harmon-Smith M."/>
            <person name="Lail K."/>
            <person name="Tice H."/>
            <person name="Grimwood J."/>
            <person name="Bruce D."/>
            <person name="Barry K."/>
            <person name="Shu S."/>
            <person name="Lindquist E."/>
            <person name="Wang M."/>
            <person name="Pitluck S."/>
            <person name="Vogel J.P."/>
            <person name="Garvin D.F."/>
            <person name="Mockler T.C."/>
            <person name="Schmutz J."/>
            <person name="Rokhsar D."/>
            <person name="Bevan M.W."/>
        </authorList>
    </citation>
    <scope>NUCLEOTIDE SEQUENCE</scope>
    <source>
        <strain evidence="2">Bd21</strain>
    </source>
</reference>
<dbReference type="EMBL" id="CM000881">
    <property type="protein sequence ID" value="PNT73454.1"/>
    <property type="molecule type" value="Genomic_DNA"/>
</dbReference>
<protein>
    <submittedName>
        <fullName evidence="2 3">Uncharacterized protein</fullName>
    </submittedName>
</protein>
<evidence type="ECO:0000256" key="1">
    <source>
        <dbReference type="SAM" id="MobiDB-lite"/>
    </source>
</evidence>
<proteinExistence type="predicted"/>
<gene>
    <name evidence="2" type="ORF">BRADI_2g58733v3</name>
</gene>
<organism evidence="2">
    <name type="scientific">Brachypodium distachyon</name>
    <name type="common">Purple false brome</name>
    <name type="synonym">Trachynia distachya</name>
    <dbReference type="NCBI Taxonomy" id="15368"/>
    <lineage>
        <taxon>Eukaryota</taxon>
        <taxon>Viridiplantae</taxon>
        <taxon>Streptophyta</taxon>
        <taxon>Embryophyta</taxon>
        <taxon>Tracheophyta</taxon>
        <taxon>Spermatophyta</taxon>
        <taxon>Magnoliopsida</taxon>
        <taxon>Liliopsida</taxon>
        <taxon>Poales</taxon>
        <taxon>Poaceae</taxon>
        <taxon>BOP clade</taxon>
        <taxon>Pooideae</taxon>
        <taxon>Stipodae</taxon>
        <taxon>Brachypodieae</taxon>
        <taxon>Brachypodium</taxon>
    </lineage>
</organism>
<dbReference type="AlphaFoldDB" id="A0A2K2DGQ2"/>
<evidence type="ECO:0000313" key="2">
    <source>
        <dbReference type="EMBL" id="PNT73454.1"/>
    </source>
</evidence>
<dbReference type="Proteomes" id="UP000008810">
    <property type="component" value="Chromosome 2"/>
</dbReference>
<sequence length="115" mass="13208">MNPDTIAKATTARTLKKPAILQARSRLCPASPWSRRLGVNRDDPSTSQAAPRRPGRTCARNWTGNDYTERFFVFSDSSRRSFSSTPTHCFFFYCRSVYNFSMGYIWMVPIAKHMT</sequence>
<dbReference type="Gramene" id="PNT73454">
    <property type="protein sequence ID" value="PNT73454"/>
    <property type="gene ID" value="BRADI_2g58733v3"/>
</dbReference>
<evidence type="ECO:0000313" key="3">
    <source>
        <dbReference type="EnsemblPlants" id="PNT73454"/>
    </source>
</evidence>
<name>A0A2K2DGQ2_BRADI</name>
<dbReference type="EnsemblPlants" id="PNT73454">
    <property type="protein sequence ID" value="PNT73454"/>
    <property type="gene ID" value="BRADI_2g58733v3"/>
</dbReference>